<comment type="caution">
    <text evidence="1">The sequence shown here is derived from an EMBL/GenBank/DDBJ whole genome shotgun (WGS) entry which is preliminary data.</text>
</comment>
<keyword evidence="1" id="KW-0560">Oxidoreductase</keyword>
<accession>A0ACC0DJ38</accession>
<dbReference type="EMBL" id="MU394282">
    <property type="protein sequence ID" value="KAI6092779.1"/>
    <property type="molecule type" value="Genomic_DNA"/>
</dbReference>
<evidence type="ECO:0000313" key="1">
    <source>
        <dbReference type="EMBL" id="KAI6092779.1"/>
    </source>
</evidence>
<protein>
    <submittedName>
        <fullName evidence="1">4-hydroxyphenylpyruvate dioxygenase</fullName>
    </submittedName>
</protein>
<sequence>MAPSAISESPPRYSSTIMSSHTSAHTDGHAVRAGVASFQGYDHVTWWVGNAKQAASYYNTLFGFTTVAYRGLETGSRFFTSYVVANGAIRFVFTSPIRSFAYLPEEEPISQEEQELLREMHAHLERHGDAVKDVAFEVDDVDAVWSRAVENGADSVQPPLLLRDKQHGDVRTAVIRTYGDTTHTLIQRLRYTGPFLPGFAARAPAPSSVVLPPVGLARIDHCVGNQSWGDMAAACEFYERCLDFHRFWSVDDSQICTEFSALRSVVMSSADDGVKMPINEPAPGKKKSQIEEYVVFNSGPGVQHVALLTDDIVTAVAAMRARGVEFISVPHTYYDTMRERLRTEKRSWELQEEFGTIQRLNILIDYDEGGYLLQLFTKPLVDRPTVFVEIIQRNSFDGFGAGNFKSLFEAIEREQAERGNL</sequence>
<keyword evidence="2" id="KW-1185">Reference proteome</keyword>
<organism evidence="1 2">
    <name type="scientific">Hypoxylon rubiginosum</name>
    <dbReference type="NCBI Taxonomy" id="110542"/>
    <lineage>
        <taxon>Eukaryota</taxon>
        <taxon>Fungi</taxon>
        <taxon>Dikarya</taxon>
        <taxon>Ascomycota</taxon>
        <taxon>Pezizomycotina</taxon>
        <taxon>Sordariomycetes</taxon>
        <taxon>Xylariomycetidae</taxon>
        <taxon>Xylariales</taxon>
        <taxon>Hypoxylaceae</taxon>
        <taxon>Hypoxylon</taxon>
    </lineage>
</organism>
<proteinExistence type="predicted"/>
<gene>
    <name evidence="1" type="ORF">F4821DRAFT_110984</name>
</gene>
<reference evidence="1 2" key="1">
    <citation type="journal article" date="2022" name="New Phytol.">
        <title>Ecological generalism drives hyperdiversity of secondary metabolite gene clusters in xylarialean endophytes.</title>
        <authorList>
            <person name="Franco M.E.E."/>
            <person name="Wisecaver J.H."/>
            <person name="Arnold A.E."/>
            <person name="Ju Y.M."/>
            <person name="Slot J.C."/>
            <person name="Ahrendt S."/>
            <person name="Moore L.P."/>
            <person name="Eastman K.E."/>
            <person name="Scott K."/>
            <person name="Konkel Z."/>
            <person name="Mondo S.J."/>
            <person name="Kuo A."/>
            <person name="Hayes R.D."/>
            <person name="Haridas S."/>
            <person name="Andreopoulos B."/>
            <person name="Riley R."/>
            <person name="LaButti K."/>
            <person name="Pangilinan J."/>
            <person name="Lipzen A."/>
            <person name="Amirebrahimi M."/>
            <person name="Yan J."/>
            <person name="Adam C."/>
            <person name="Keymanesh K."/>
            <person name="Ng V."/>
            <person name="Louie K."/>
            <person name="Northen T."/>
            <person name="Drula E."/>
            <person name="Henrissat B."/>
            <person name="Hsieh H.M."/>
            <person name="Youens-Clark K."/>
            <person name="Lutzoni F."/>
            <person name="Miadlikowska J."/>
            <person name="Eastwood D.C."/>
            <person name="Hamelin R.C."/>
            <person name="Grigoriev I.V."/>
            <person name="U'Ren J.M."/>
        </authorList>
    </citation>
    <scope>NUCLEOTIDE SEQUENCE [LARGE SCALE GENOMIC DNA]</scope>
    <source>
        <strain evidence="1 2">ER1909</strain>
    </source>
</reference>
<name>A0ACC0DJ38_9PEZI</name>
<dbReference type="Proteomes" id="UP001497680">
    <property type="component" value="Unassembled WGS sequence"/>
</dbReference>
<evidence type="ECO:0000313" key="2">
    <source>
        <dbReference type="Proteomes" id="UP001497680"/>
    </source>
</evidence>
<keyword evidence="1" id="KW-0223">Dioxygenase</keyword>